<dbReference type="EnsemblMetazoa" id="ASIC006410-RA">
    <property type="protein sequence ID" value="ASIC006410-PA"/>
    <property type="gene ID" value="ASIC006410"/>
</dbReference>
<evidence type="ECO:0000313" key="3">
    <source>
        <dbReference type="Proteomes" id="UP000030765"/>
    </source>
</evidence>
<reference evidence="1 3" key="1">
    <citation type="journal article" date="2014" name="BMC Genomics">
        <title>Genome sequence of Anopheles sinensis provides insight into genetics basis of mosquito competence for malaria parasites.</title>
        <authorList>
            <person name="Zhou D."/>
            <person name="Zhang D."/>
            <person name="Ding G."/>
            <person name="Shi L."/>
            <person name="Hou Q."/>
            <person name="Ye Y."/>
            <person name="Xu Y."/>
            <person name="Zhou H."/>
            <person name="Xiong C."/>
            <person name="Li S."/>
            <person name="Yu J."/>
            <person name="Hong S."/>
            <person name="Yu X."/>
            <person name="Zou P."/>
            <person name="Chen C."/>
            <person name="Chang X."/>
            <person name="Wang W."/>
            <person name="Lv Y."/>
            <person name="Sun Y."/>
            <person name="Ma L."/>
            <person name="Shen B."/>
            <person name="Zhu C."/>
        </authorList>
    </citation>
    <scope>NUCLEOTIDE SEQUENCE [LARGE SCALE GENOMIC DNA]</scope>
</reference>
<evidence type="ECO:0000313" key="1">
    <source>
        <dbReference type="EMBL" id="KFB39085.1"/>
    </source>
</evidence>
<dbReference type="EMBL" id="ATLV01014582">
    <property type="status" value="NOT_ANNOTATED_CDS"/>
    <property type="molecule type" value="Genomic_DNA"/>
</dbReference>
<gene>
    <name evidence="1" type="ORF">ZHAS_00006410</name>
</gene>
<keyword evidence="3" id="KW-1185">Reference proteome</keyword>
<dbReference type="Proteomes" id="UP000030765">
    <property type="component" value="Unassembled WGS sequence"/>
</dbReference>
<sequence>MRTPKLKPHVVVVIVDGKLESKPLYNQKGSQGVEAYHMEKNNGENCIENYALKPEGFA</sequence>
<organism evidence="1">
    <name type="scientific">Anopheles sinensis</name>
    <name type="common">Mosquito</name>
    <dbReference type="NCBI Taxonomy" id="74873"/>
    <lineage>
        <taxon>Eukaryota</taxon>
        <taxon>Metazoa</taxon>
        <taxon>Ecdysozoa</taxon>
        <taxon>Arthropoda</taxon>
        <taxon>Hexapoda</taxon>
        <taxon>Insecta</taxon>
        <taxon>Pterygota</taxon>
        <taxon>Neoptera</taxon>
        <taxon>Endopterygota</taxon>
        <taxon>Diptera</taxon>
        <taxon>Nematocera</taxon>
        <taxon>Culicoidea</taxon>
        <taxon>Culicidae</taxon>
        <taxon>Anophelinae</taxon>
        <taxon>Anopheles</taxon>
    </lineage>
</organism>
<proteinExistence type="predicted"/>
<dbReference type="VEuPathDB" id="VectorBase:ASIC006410"/>
<dbReference type="AlphaFoldDB" id="A0A084VM91"/>
<evidence type="ECO:0000313" key="2">
    <source>
        <dbReference type="EnsemblMetazoa" id="ASIC006410-PA"/>
    </source>
</evidence>
<name>A0A084VM91_ANOSI</name>
<reference evidence="2" key="2">
    <citation type="submission" date="2020-05" db="UniProtKB">
        <authorList>
            <consortium name="EnsemblMetazoa"/>
        </authorList>
    </citation>
    <scope>IDENTIFICATION</scope>
</reference>
<dbReference type="EMBL" id="KE524975">
    <property type="protein sequence ID" value="KFB39085.1"/>
    <property type="molecule type" value="Genomic_DNA"/>
</dbReference>
<accession>A0A084VM91</accession>
<protein>
    <submittedName>
        <fullName evidence="1 2">Uncharacterized protein</fullName>
    </submittedName>
</protein>